<dbReference type="InterPro" id="IPR009057">
    <property type="entry name" value="Homeodomain-like_sf"/>
</dbReference>
<accession>A0A1M7HN37</accession>
<dbReference type="OrthoDB" id="1164753at2"/>
<sequence length="126" mass="14899">MERYSKESSSKWQSKYSEEFKQFVCNDFLTGTLTKREIENKYNIGHTRLTYWLKEIGFDYSNPSIVSLPGMKEQTNKLSDKEGQESLSQLKKELQEARLLAEAYRRMIEIAEQEFKIKIVKKSNTK</sequence>
<evidence type="ECO:0000313" key="3">
    <source>
        <dbReference type="Proteomes" id="UP000184121"/>
    </source>
</evidence>
<gene>
    <name evidence="2" type="ORF">SAMN05444366_2802</name>
</gene>
<reference evidence="3" key="1">
    <citation type="submission" date="2016-11" db="EMBL/GenBank/DDBJ databases">
        <authorList>
            <person name="Varghese N."/>
            <person name="Submissions S."/>
        </authorList>
    </citation>
    <scope>NUCLEOTIDE SEQUENCE [LARGE SCALE GENOMIC DNA]</scope>
    <source>
        <strain evidence="3">DSM 1811</strain>
    </source>
</reference>
<feature type="coiled-coil region" evidence="1">
    <location>
        <begin position="87"/>
        <end position="114"/>
    </location>
</feature>
<dbReference type="STRING" id="29534.SAMN05444366_2802"/>
<name>A0A1M7HN37_9FLAO</name>
<dbReference type="RefSeq" id="WP_072973383.1">
    <property type="nucleotide sequence ID" value="NZ_FRBY01000004.1"/>
</dbReference>
<evidence type="ECO:0000256" key="1">
    <source>
        <dbReference type="SAM" id="Coils"/>
    </source>
</evidence>
<evidence type="ECO:0000313" key="2">
    <source>
        <dbReference type="EMBL" id="SHM29915.1"/>
    </source>
</evidence>
<dbReference type="Proteomes" id="UP000184121">
    <property type="component" value="Unassembled WGS sequence"/>
</dbReference>
<dbReference type="AlphaFoldDB" id="A0A1M7HN37"/>
<dbReference type="SUPFAM" id="SSF46689">
    <property type="entry name" value="Homeodomain-like"/>
    <property type="match status" value="1"/>
</dbReference>
<dbReference type="EMBL" id="FRBY01000004">
    <property type="protein sequence ID" value="SHM29915.1"/>
    <property type="molecule type" value="Genomic_DNA"/>
</dbReference>
<protein>
    <recommendedName>
        <fullName evidence="4">Transposase</fullName>
    </recommendedName>
</protein>
<proteinExistence type="predicted"/>
<keyword evidence="1" id="KW-0175">Coiled coil</keyword>
<keyword evidence="3" id="KW-1185">Reference proteome</keyword>
<evidence type="ECO:0008006" key="4">
    <source>
        <dbReference type="Google" id="ProtNLM"/>
    </source>
</evidence>
<organism evidence="2 3">
    <name type="scientific">Flavobacterium saccharophilum</name>
    <dbReference type="NCBI Taxonomy" id="29534"/>
    <lineage>
        <taxon>Bacteria</taxon>
        <taxon>Pseudomonadati</taxon>
        <taxon>Bacteroidota</taxon>
        <taxon>Flavobacteriia</taxon>
        <taxon>Flavobacteriales</taxon>
        <taxon>Flavobacteriaceae</taxon>
        <taxon>Flavobacterium</taxon>
    </lineage>
</organism>